<dbReference type="InterPro" id="IPR050167">
    <property type="entry name" value="Ser_Thr_protein_kinase"/>
</dbReference>
<evidence type="ECO:0000313" key="3">
    <source>
        <dbReference type="Proteomes" id="UP000789342"/>
    </source>
</evidence>
<dbReference type="InterPro" id="IPR000719">
    <property type="entry name" value="Prot_kinase_dom"/>
</dbReference>
<evidence type="ECO:0000313" key="2">
    <source>
        <dbReference type="EMBL" id="CAG8741347.1"/>
    </source>
</evidence>
<dbReference type="PANTHER" id="PTHR23257">
    <property type="entry name" value="SERINE-THREONINE PROTEIN KINASE"/>
    <property type="match status" value="1"/>
</dbReference>
<dbReference type="Proteomes" id="UP000789342">
    <property type="component" value="Unassembled WGS sequence"/>
</dbReference>
<feature type="non-terminal residue" evidence="2">
    <location>
        <position position="1"/>
    </location>
</feature>
<comment type="caution">
    <text evidence="2">The sequence shown here is derived from an EMBL/GenBank/DDBJ whole genome shotgun (WGS) entry which is preliminary data.</text>
</comment>
<dbReference type="GO" id="GO:0004672">
    <property type="term" value="F:protein kinase activity"/>
    <property type="evidence" value="ECO:0007669"/>
    <property type="project" value="InterPro"/>
</dbReference>
<gene>
    <name evidence="2" type="ORF">AMORRO_LOCUS14735</name>
</gene>
<organism evidence="2 3">
    <name type="scientific">Acaulospora morrowiae</name>
    <dbReference type="NCBI Taxonomy" id="94023"/>
    <lineage>
        <taxon>Eukaryota</taxon>
        <taxon>Fungi</taxon>
        <taxon>Fungi incertae sedis</taxon>
        <taxon>Mucoromycota</taxon>
        <taxon>Glomeromycotina</taxon>
        <taxon>Glomeromycetes</taxon>
        <taxon>Diversisporales</taxon>
        <taxon>Acaulosporaceae</taxon>
        <taxon>Acaulospora</taxon>
    </lineage>
</organism>
<name>A0A9N9IKP9_9GLOM</name>
<dbReference type="OrthoDB" id="6718656at2759"/>
<protein>
    <submittedName>
        <fullName evidence="2">7844_t:CDS:1</fullName>
    </submittedName>
</protein>
<dbReference type="GO" id="GO:0005737">
    <property type="term" value="C:cytoplasm"/>
    <property type="evidence" value="ECO:0007669"/>
    <property type="project" value="TreeGrafter"/>
</dbReference>
<dbReference type="AlphaFoldDB" id="A0A9N9IKP9"/>
<dbReference type="GO" id="GO:0005524">
    <property type="term" value="F:ATP binding"/>
    <property type="evidence" value="ECO:0007669"/>
    <property type="project" value="InterPro"/>
</dbReference>
<dbReference type="Pfam" id="PF07714">
    <property type="entry name" value="PK_Tyr_Ser-Thr"/>
    <property type="match status" value="1"/>
</dbReference>
<dbReference type="PROSITE" id="PS50011">
    <property type="entry name" value="PROTEIN_KINASE_DOM"/>
    <property type="match status" value="1"/>
</dbReference>
<proteinExistence type="predicted"/>
<reference evidence="2" key="1">
    <citation type="submission" date="2021-06" db="EMBL/GenBank/DDBJ databases">
        <authorList>
            <person name="Kallberg Y."/>
            <person name="Tangrot J."/>
            <person name="Rosling A."/>
        </authorList>
    </citation>
    <scope>NUCLEOTIDE SEQUENCE</scope>
    <source>
        <strain evidence="2">CL551</strain>
    </source>
</reference>
<keyword evidence="3" id="KW-1185">Reference proteome</keyword>
<dbReference type="GO" id="GO:0007165">
    <property type="term" value="P:signal transduction"/>
    <property type="evidence" value="ECO:0007669"/>
    <property type="project" value="TreeGrafter"/>
</dbReference>
<dbReference type="InterPro" id="IPR001245">
    <property type="entry name" value="Ser-Thr/Tyr_kinase_cat_dom"/>
</dbReference>
<evidence type="ECO:0000259" key="1">
    <source>
        <dbReference type="PROSITE" id="PS50011"/>
    </source>
</evidence>
<accession>A0A9N9IKP9</accession>
<sequence>MLGLQHPSVIRENRSNSSNRSHIINSLIEESCRDSRYPQDALRWIPFESFKSIQYFTKGEFAEIALAFHRRNECNQIHDYEKKEIPDDIALRFIKNSRMVDEKLVNELRLLHHKQIRTHHKCMMHSQNVIPLYGLTQDPRTLDYALVLKHARHGDLRNFLRRSLTWSEKLSMLIKIAKTLKEIHELNLVHRDFHCKNILVDDNDFPSNSYELFVSDFGLCMDVSSSKIDLNVIEGVLPYIAPEILV</sequence>
<dbReference type="InterPro" id="IPR011009">
    <property type="entry name" value="Kinase-like_dom_sf"/>
</dbReference>
<dbReference type="EMBL" id="CAJVPV010030710">
    <property type="protein sequence ID" value="CAG8741347.1"/>
    <property type="molecule type" value="Genomic_DNA"/>
</dbReference>
<dbReference type="SUPFAM" id="SSF56112">
    <property type="entry name" value="Protein kinase-like (PK-like)"/>
    <property type="match status" value="1"/>
</dbReference>
<feature type="domain" description="Protein kinase" evidence="1">
    <location>
        <begin position="50"/>
        <end position="246"/>
    </location>
</feature>
<dbReference type="Gene3D" id="1.10.510.10">
    <property type="entry name" value="Transferase(Phosphotransferase) domain 1"/>
    <property type="match status" value="1"/>
</dbReference>